<dbReference type="AlphaFoldDB" id="V5RJQ1"/>
<keyword evidence="2" id="KW-1185">Reference proteome</keyword>
<reference evidence="1 2" key="1">
    <citation type="journal article" date="2014" name="Genome Announc.">
        <title>Complete Genome Sequence of Spiroplasma apis B31T (ATCC 33834), a Bacterium Associated with May Disease of Honeybees (Apis mellifera).</title>
        <authorList>
            <person name="Ku C."/>
            <person name="Lo W.S."/>
            <person name="Chen L.L."/>
            <person name="Kuo C.H."/>
        </authorList>
    </citation>
    <scope>NUCLEOTIDE SEQUENCE [LARGE SCALE GENOMIC DNA]</scope>
    <source>
        <strain evidence="1">B31</strain>
    </source>
</reference>
<sequence>MINDISDLIALDESNKYILIREINSDSYVEKNLSTHIVNDVVCLSEINEALNKVFPYFPIKNTSIVDSSINQNQCIKEIIEASILQRSGPKVKLVTTNCNVTTHLNLAKRYITEINNFIYKYNIKRIYWSPIMCYFGEDMNYFGTIDLVLDNGNSFFIIGIKTSRTNYNERYSSQLFLEKKMFEYCTDKKIASAFILNVKAPQVWFECKDLDKKSIFKLQNYFKNLKD</sequence>
<gene>
    <name evidence="1" type="ORF">SAPIS_v1c09540</name>
</gene>
<dbReference type="KEGG" id="sapi:SAPIS_v1c09540"/>
<evidence type="ECO:0000313" key="1">
    <source>
        <dbReference type="EMBL" id="AHB36799.1"/>
    </source>
</evidence>
<proteinExistence type="predicted"/>
<dbReference type="PATRIC" id="fig|1276258.3.peg.977"/>
<organism evidence="1 2">
    <name type="scientific">Spiroplasma apis B31</name>
    <dbReference type="NCBI Taxonomy" id="1276258"/>
    <lineage>
        <taxon>Bacteria</taxon>
        <taxon>Bacillati</taxon>
        <taxon>Mycoplasmatota</taxon>
        <taxon>Mollicutes</taxon>
        <taxon>Entomoplasmatales</taxon>
        <taxon>Spiroplasmataceae</taxon>
        <taxon>Spiroplasma</taxon>
    </lineage>
</organism>
<dbReference type="HOGENOM" id="CLU_106732_0_0_14"/>
<dbReference type="RefSeq" id="WP_023790241.1">
    <property type="nucleotide sequence ID" value="NC_022998.1"/>
</dbReference>
<accession>V5RJQ1</accession>
<dbReference type="EMBL" id="CP006682">
    <property type="protein sequence ID" value="AHB36799.1"/>
    <property type="molecule type" value="Genomic_DNA"/>
</dbReference>
<evidence type="ECO:0000313" key="2">
    <source>
        <dbReference type="Proteomes" id="UP000018550"/>
    </source>
</evidence>
<dbReference type="Proteomes" id="UP000018550">
    <property type="component" value="Chromosome"/>
</dbReference>
<dbReference type="OrthoDB" id="388798at2"/>
<protein>
    <submittedName>
        <fullName evidence="1">Uncharacterized protein</fullName>
    </submittedName>
</protein>
<dbReference type="STRING" id="1276258.SAPIS_v1c09540"/>
<name>V5RJQ1_SPIAP</name>